<dbReference type="PANTHER" id="PTHR35530:SF1">
    <property type="entry name" value="2-HYDROXYMUCONATE TAUTOMERASE"/>
    <property type="match status" value="1"/>
</dbReference>
<dbReference type="PATRIC" id="fig|1423776.4.peg.458"/>
<dbReference type="InterPro" id="IPR014347">
    <property type="entry name" value="Tautomerase/MIF_sf"/>
</dbReference>
<dbReference type="Gene3D" id="3.30.429.10">
    <property type="entry name" value="Macrophage Migration Inhibitory Factor"/>
    <property type="match status" value="2"/>
</dbReference>
<evidence type="ECO:0000256" key="2">
    <source>
        <dbReference type="ARBA" id="ARBA00023235"/>
    </source>
</evidence>
<dbReference type="EMBL" id="AZEE01000027">
    <property type="protein sequence ID" value="KRK98717.1"/>
    <property type="molecule type" value="Genomic_DNA"/>
</dbReference>
<keyword evidence="5" id="KW-1185">Reference proteome</keyword>
<dbReference type="STRING" id="1423776.FD04_GL000453"/>
<evidence type="ECO:0000313" key="4">
    <source>
        <dbReference type="EMBL" id="KRK98717.1"/>
    </source>
</evidence>
<dbReference type="RefSeq" id="WP_056947182.1">
    <property type="nucleotide sequence ID" value="NZ_AZEE01000027.1"/>
</dbReference>
<protein>
    <submittedName>
        <fullName evidence="4">4-oxalocrotonate tautomerase</fullName>
    </submittedName>
</protein>
<proteinExistence type="inferred from homology"/>
<evidence type="ECO:0000256" key="1">
    <source>
        <dbReference type="ARBA" id="ARBA00006723"/>
    </source>
</evidence>
<dbReference type="PANTHER" id="PTHR35530">
    <property type="entry name" value="TAUTOMERASE-RELATED"/>
    <property type="match status" value="1"/>
</dbReference>
<organism evidence="4 5">
    <name type="scientific">Secundilactobacillus odoratitofui DSM 19909 = JCM 15043</name>
    <dbReference type="NCBI Taxonomy" id="1423776"/>
    <lineage>
        <taxon>Bacteria</taxon>
        <taxon>Bacillati</taxon>
        <taxon>Bacillota</taxon>
        <taxon>Bacilli</taxon>
        <taxon>Lactobacillales</taxon>
        <taxon>Lactobacillaceae</taxon>
        <taxon>Secundilactobacillus</taxon>
    </lineage>
</organism>
<dbReference type="OrthoDB" id="9803586at2"/>
<keyword evidence="2" id="KW-0413">Isomerase</keyword>
<reference evidence="4 5" key="1">
    <citation type="journal article" date="2015" name="Genome Announc.">
        <title>Expanding the biotechnology potential of lactobacilli through comparative genomics of 213 strains and associated genera.</title>
        <authorList>
            <person name="Sun Z."/>
            <person name="Harris H.M."/>
            <person name="McCann A."/>
            <person name="Guo C."/>
            <person name="Argimon S."/>
            <person name="Zhang W."/>
            <person name="Yang X."/>
            <person name="Jeffery I.B."/>
            <person name="Cooney J.C."/>
            <person name="Kagawa T.F."/>
            <person name="Liu W."/>
            <person name="Song Y."/>
            <person name="Salvetti E."/>
            <person name="Wrobel A."/>
            <person name="Rasinkangas P."/>
            <person name="Parkhill J."/>
            <person name="Rea M.C."/>
            <person name="O'Sullivan O."/>
            <person name="Ritari J."/>
            <person name="Douillard F.P."/>
            <person name="Paul Ross R."/>
            <person name="Yang R."/>
            <person name="Briner A.E."/>
            <person name="Felis G.E."/>
            <person name="de Vos W.M."/>
            <person name="Barrangou R."/>
            <person name="Klaenhammer T.R."/>
            <person name="Caufield P.W."/>
            <person name="Cui Y."/>
            <person name="Zhang H."/>
            <person name="O'Toole P.W."/>
        </authorList>
    </citation>
    <scope>NUCLEOTIDE SEQUENCE [LARGE SCALE GENOMIC DNA]</scope>
    <source>
        <strain evidence="4 5">DSM 19909</strain>
    </source>
</reference>
<evidence type="ECO:0000259" key="3">
    <source>
        <dbReference type="Pfam" id="PF01361"/>
    </source>
</evidence>
<comment type="caution">
    <text evidence="4">The sequence shown here is derived from an EMBL/GenBank/DDBJ whole genome shotgun (WGS) entry which is preliminary data.</text>
</comment>
<dbReference type="InterPro" id="IPR004370">
    <property type="entry name" value="4-OT-like_dom"/>
</dbReference>
<name>A0A0R1LSQ5_9LACO</name>
<gene>
    <name evidence="4" type="ORF">FD04_GL000453</name>
</gene>
<dbReference type="Proteomes" id="UP000051160">
    <property type="component" value="Unassembled WGS sequence"/>
</dbReference>
<evidence type="ECO:0000313" key="5">
    <source>
        <dbReference type="Proteomes" id="UP000051160"/>
    </source>
</evidence>
<dbReference type="AlphaFoldDB" id="A0A0R1LSQ5"/>
<feature type="domain" description="4-oxalocrotonate tautomerase-like" evidence="3">
    <location>
        <begin position="69"/>
        <end position="121"/>
    </location>
</feature>
<dbReference type="Pfam" id="PF01361">
    <property type="entry name" value="Tautomerase"/>
    <property type="match status" value="1"/>
</dbReference>
<dbReference type="GO" id="GO:0016853">
    <property type="term" value="F:isomerase activity"/>
    <property type="evidence" value="ECO:0007669"/>
    <property type="project" value="UniProtKB-KW"/>
</dbReference>
<dbReference type="SUPFAM" id="SSF55331">
    <property type="entry name" value="Tautomerase/MIF"/>
    <property type="match status" value="1"/>
</dbReference>
<comment type="similarity">
    <text evidence="1">Belongs to the 4-oxalocrotonate tautomerase family.</text>
</comment>
<accession>A0A0R1LSQ5</accession>
<sequence>MPYLRVRVATAQKDISTQQIAKGLTDLAVTKLGKAADVAAVDVKFTSPDDWFIGGQSLTETHQTGFFTEIKITEATNTRDEKATFVKAVFDFMAKLYGDLAKTSYVVLQDVASEAWGYGGLTQEYRYIQPNQD</sequence>